<evidence type="ECO:0000313" key="3">
    <source>
        <dbReference type="Proteomes" id="UP000012073"/>
    </source>
</evidence>
<dbReference type="EMBL" id="HG001739">
    <property type="protein sequence ID" value="CDF35637.1"/>
    <property type="molecule type" value="Genomic_DNA"/>
</dbReference>
<dbReference type="Proteomes" id="UP000012073">
    <property type="component" value="Unassembled WGS sequence"/>
</dbReference>
<protein>
    <submittedName>
        <fullName evidence="2">Uncharacterized protein</fullName>
    </submittedName>
</protein>
<sequence length="175" mass="19506">MQRGHVWGFDTLRYRNNRFAYCVRFHRYFSRASHLGGDMHKYVGFNEKRKAESGRRQKHRHGGEGDNPAPARGNKTRAVRGGQKQLQHQRRRGSLGGGRVAHGGLGVLYGDAQLLSELFELLQVFTSARAGGLVAFLEELLAVLGNRVHYLLELVELVHICGPFGRGWGAEGAEG</sequence>
<reference evidence="3" key="1">
    <citation type="journal article" date="2013" name="Proc. Natl. Acad. Sci. U.S.A.">
        <title>Genome structure and metabolic features in the red seaweed Chondrus crispus shed light on evolution of the Archaeplastida.</title>
        <authorList>
            <person name="Collen J."/>
            <person name="Porcel B."/>
            <person name="Carre W."/>
            <person name="Ball S.G."/>
            <person name="Chaparro C."/>
            <person name="Tonon T."/>
            <person name="Barbeyron T."/>
            <person name="Michel G."/>
            <person name="Noel B."/>
            <person name="Valentin K."/>
            <person name="Elias M."/>
            <person name="Artiguenave F."/>
            <person name="Arun A."/>
            <person name="Aury J.M."/>
            <person name="Barbosa-Neto J.F."/>
            <person name="Bothwell J.H."/>
            <person name="Bouget F.Y."/>
            <person name="Brillet L."/>
            <person name="Cabello-Hurtado F."/>
            <person name="Capella-Gutierrez S."/>
            <person name="Charrier B."/>
            <person name="Cladiere L."/>
            <person name="Cock J.M."/>
            <person name="Coelho S.M."/>
            <person name="Colleoni C."/>
            <person name="Czjzek M."/>
            <person name="Da Silva C."/>
            <person name="Delage L."/>
            <person name="Denoeud F."/>
            <person name="Deschamps P."/>
            <person name="Dittami S.M."/>
            <person name="Gabaldon T."/>
            <person name="Gachon C.M."/>
            <person name="Groisillier A."/>
            <person name="Herve C."/>
            <person name="Jabbari K."/>
            <person name="Katinka M."/>
            <person name="Kloareg B."/>
            <person name="Kowalczyk N."/>
            <person name="Labadie K."/>
            <person name="Leblanc C."/>
            <person name="Lopez P.J."/>
            <person name="McLachlan D.H."/>
            <person name="Meslet-Cladiere L."/>
            <person name="Moustafa A."/>
            <person name="Nehr Z."/>
            <person name="Nyvall Collen P."/>
            <person name="Panaud O."/>
            <person name="Partensky F."/>
            <person name="Poulain J."/>
            <person name="Rensing S.A."/>
            <person name="Rousvoal S."/>
            <person name="Samson G."/>
            <person name="Symeonidi A."/>
            <person name="Weissenbach J."/>
            <person name="Zambounis A."/>
            <person name="Wincker P."/>
            <person name="Boyen C."/>
        </authorList>
    </citation>
    <scope>NUCLEOTIDE SEQUENCE [LARGE SCALE GENOMIC DNA]</scope>
    <source>
        <strain evidence="3">cv. Stackhouse</strain>
    </source>
</reference>
<organism evidence="2 3">
    <name type="scientific">Chondrus crispus</name>
    <name type="common">Carrageen Irish moss</name>
    <name type="synonym">Polymorpha crispa</name>
    <dbReference type="NCBI Taxonomy" id="2769"/>
    <lineage>
        <taxon>Eukaryota</taxon>
        <taxon>Rhodophyta</taxon>
        <taxon>Florideophyceae</taxon>
        <taxon>Rhodymeniophycidae</taxon>
        <taxon>Gigartinales</taxon>
        <taxon>Gigartinaceae</taxon>
        <taxon>Chondrus</taxon>
    </lineage>
</organism>
<accession>R7QAV0</accession>
<proteinExistence type="predicted"/>
<dbReference type="Gramene" id="CDF35637">
    <property type="protein sequence ID" value="CDF35637"/>
    <property type="gene ID" value="CHC_T00003745001"/>
</dbReference>
<gene>
    <name evidence="2" type="ORF">CHC_T00003745001</name>
</gene>
<evidence type="ECO:0000313" key="2">
    <source>
        <dbReference type="EMBL" id="CDF35637.1"/>
    </source>
</evidence>
<dbReference type="RefSeq" id="XP_005715456.1">
    <property type="nucleotide sequence ID" value="XM_005715399.1"/>
</dbReference>
<dbReference type="KEGG" id="ccp:CHC_T00003745001"/>
<dbReference type="GeneID" id="17323173"/>
<dbReference type="AlphaFoldDB" id="R7QAV0"/>
<name>R7QAV0_CHOCR</name>
<keyword evidence="3" id="KW-1185">Reference proteome</keyword>
<feature type="region of interest" description="Disordered" evidence="1">
    <location>
        <begin position="49"/>
        <end position="96"/>
    </location>
</feature>
<evidence type="ECO:0000256" key="1">
    <source>
        <dbReference type="SAM" id="MobiDB-lite"/>
    </source>
</evidence>